<feature type="transmembrane region" description="Helical" evidence="1">
    <location>
        <begin position="57"/>
        <end position="78"/>
    </location>
</feature>
<name>A0AAV5V572_9BILA</name>
<feature type="domain" description="7TM GPCR serpentine receptor class x (Srx)" evidence="2">
    <location>
        <begin position="2"/>
        <end position="78"/>
    </location>
</feature>
<dbReference type="Proteomes" id="UP001432322">
    <property type="component" value="Unassembled WGS sequence"/>
</dbReference>
<dbReference type="AlphaFoldDB" id="A0AAV5V572"/>
<dbReference type="PANTHER" id="PTHR23017">
    <property type="entry name" value="SERPENTINE RECEPTOR, CLASS X"/>
    <property type="match status" value="1"/>
</dbReference>
<evidence type="ECO:0000313" key="3">
    <source>
        <dbReference type="EMBL" id="GMT14283.1"/>
    </source>
</evidence>
<keyword evidence="1" id="KW-1133">Transmembrane helix</keyword>
<dbReference type="InterPro" id="IPR019430">
    <property type="entry name" value="7TM_GPCR_serpentine_rcpt_Srx"/>
</dbReference>
<dbReference type="Pfam" id="PF10328">
    <property type="entry name" value="7TM_GPCR_Srx"/>
    <property type="match status" value="1"/>
</dbReference>
<keyword evidence="1" id="KW-0472">Membrane</keyword>
<accession>A0AAV5V572</accession>
<reference evidence="3" key="1">
    <citation type="submission" date="2023-10" db="EMBL/GenBank/DDBJ databases">
        <title>Genome assembly of Pristionchus species.</title>
        <authorList>
            <person name="Yoshida K."/>
            <person name="Sommer R.J."/>
        </authorList>
    </citation>
    <scope>NUCLEOTIDE SEQUENCE</scope>
    <source>
        <strain evidence="3">RS5133</strain>
    </source>
</reference>
<dbReference type="EMBL" id="BTSY01000002">
    <property type="protein sequence ID" value="GMT14283.1"/>
    <property type="molecule type" value="Genomic_DNA"/>
</dbReference>
<feature type="non-terminal residue" evidence="3">
    <location>
        <position position="79"/>
    </location>
</feature>
<organism evidence="3 4">
    <name type="scientific">Pristionchus fissidentatus</name>
    <dbReference type="NCBI Taxonomy" id="1538716"/>
    <lineage>
        <taxon>Eukaryota</taxon>
        <taxon>Metazoa</taxon>
        <taxon>Ecdysozoa</taxon>
        <taxon>Nematoda</taxon>
        <taxon>Chromadorea</taxon>
        <taxon>Rhabditida</taxon>
        <taxon>Rhabditina</taxon>
        <taxon>Diplogasteromorpha</taxon>
        <taxon>Diplogasteroidea</taxon>
        <taxon>Neodiplogasteridae</taxon>
        <taxon>Pristionchus</taxon>
    </lineage>
</organism>
<evidence type="ECO:0000256" key="1">
    <source>
        <dbReference type="SAM" id="Phobius"/>
    </source>
</evidence>
<feature type="non-terminal residue" evidence="3">
    <location>
        <position position="1"/>
    </location>
</feature>
<protein>
    <recommendedName>
        <fullName evidence="2">7TM GPCR serpentine receptor class x (Srx) domain-containing protein</fullName>
    </recommendedName>
</protein>
<proteinExistence type="predicted"/>
<evidence type="ECO:0000259" key="2">
    <source>
        <dbReference type="Pfam" id="PF10328"/>
    </source>
</evidence>
<gene>
    <name evidence="3" type="ORF">PFISCL1PPCAC_5580</name>
</gene>
<comment type="caution">
    <text evidence="3">The sequence shown here is derived from an EMBL/GenBank/DDBJ whole genome shotgun (WGS) entry which is preliminary data.</text>
</comment>
<evidence type="ECO:0000313" key="4">
    <source>
        <dbReference type="Proteomes" id="UP001432322"/>
    </source>
</evidence>
<keyword evidence="1" id="KW-0812">Transmembrane</keyword>
<keyword evidence="4" id="KW-1185">Reference proteome</keyword>
<sequence>KNTPSCLTVMWYGDFTLNCSSVVVVAIFDLCAIMRIQCINVKHTDNASVQRRSRQRNLVYQVALQGIFFISELITYFLL</sequence>
<feature type="transmembrane region" description="Helical" evidence="1">
    <location>
        <begin position="15"/>
        <end position="36"/>
    </location>
</feature>
<dbReference type="PANTHER" id="PTHR23017:SF44">
    <property type="entry name" value="G-PROTEIN COUPLED RECEPTORS FAMILY 1 PROFILE DOMAIN-CONTAINING PROTEIN"/>
    <property type="match status" value="1"/>
</dbReference>